<dbReference type="Pfam" id="PF02902">
    <property type="entry name" value="Peptidase_C48"/>
    <property type="match status" value="1"/>
</dbReference>
<evidence type="ECO:0000256" key="3">
    <source>
        <dbReference type="SAM" id="MobiDB-lite"/>
    </source>
</evidence>
<feature type="domain" description="Ubiquitin-like protease family profile" evidence="4">
    <location>
        <begin position="862"/>
        <end position="951"/>
    </location>
</feature>
<feature type="domain" description="DUF1985" evidence="5">
    <location>
        <begin position="134"/>
        <end position="273"/>
    </location>
</feature>
<evidence type="ECO:0008006" key="8">
    <source>
        <dbReference type="Google" id="ProtNLM"/>
    </source>
</evidence>
<dbReference type="InterPro" id="IPR015410">
    <property type="entry name" value="DUF1985"/>
</dbReference>
<evidence type="ECO:0000313" key="7">
    <source>
        <dbReference type="Proteomes" id="UP000824890"/>
    </source>
</evidence>
<feature type="compositionally biased region" description="Polar residues" evidence="3">
    <location>
        <begin position="622"/>
        <end position="650"/>
    </location>
</feature>
<feature type="region of interest" description="Disordered" evidence="3">
    <location>
        <begin position="489"/>
        <end position="515"/>
    </location>
</feature>
<evidence type="ECO:0000256" key="1">
    <source>
        <dbReference type="ARBA" id="ARBA00022670"/>
    </source>
</evidence>
<feature type="compositionally biased region" description="Acidic residues" evidence="3">
    <location>
        <begin position="652"/>
        <end position="662"/>
    </location>
</feature>
<organism evidence="6 7">
    <name type="scientific">Brassica napus</name>
    <name type="common">Rape</name>
    <dbReference type="NCBI Taxonomy" id="3708"/>
    <lineage>
        <taxon>Eukaryota</taxon>
        <taxon>Viridiplantae</taxon>
        <taxon>Streptophyta</taxon>
        <taxon>Embryophyta</taxon>
        <taxon>Tracheophyta</taxon>
        <taxon>Spermatophyta</taxon>
        <taxon>Magnoliopsida</taxon>
        <taxon>eudicotyledons</taxon>
        <taxon>Gunneridae</taxon>
        <taxon>Pentapetalae</taxon>
        <taxon>rosids</taxon>
        <taxon>malvids</taxon>
        <taxon>Brassicales</taxon>
        <taxon>Brassicaceae</taxon>
        <taxon>Brassiceae</taxon>
        <taxon>Brassica</taxon>
    </lineage>
</organism>
<dbReference type="PANTHER" id="PTHR48449">
    <property type="entry name" value="DUF1985 DOMAIN-CONTAINING PROTEIN"/>
    <property type="match status" value="1"/>
</dbReference>
<protein>
    <recommendedName>
        <fullName evidence="8">DUF1985 domain-containing protein</fullName>
    </recommendedName>
</protein>
<evidence type="ECO:0000259" key="4">
    <source>
        <dbReference type="Pfam" id="PF02902"/>
    </source>
</evidence>
<dbReference type="PANTHER" id="PTHR48449:SF2">
    <property type="entry name" value="UBIQUITIN-LIKE PROTEASE FAMILY PROFILE DOMAIN-CONTAINING PROTEIN"/>
    <property type="match status" value="1"/>
</dbReference>
<dbReference type="InterPro" id="IPR003653">
    <property type="entry name" value="Peptidase_C48_C"/>
</dbReference>
<keyword evidence="2" id="KW-0378">Hydrolase</keyword>
<feature type="region of interest" description="Disordered" evidence="3">
    <location>
        <begin position="416"/>
        <end position="451"/>
    </location>
</feature>
<feature type="region of interest" description="Disordered" evidence="3">
    <location>
        <begin position="620"/>
        <end position="692"/>
    </location>
</feature>
<feature type="compositionally biased region" description="Basic residues" evidence="3">
    <location>
        <begin position="420"/>
        <end position="429"/>
    </location>
</feature>
<dbReference type="Proteomes" id="UP000824890">
    <property type="component" value="Unassembled WGS sequence"/>
</dbReference>
<keyword evidence="1" id="KW-0645">Protease</keyword>
<keyword evidence="7" id="KW-1185">Reference proteome</keyword>
<evidence type="ECO:0000256" key="2">
    <source>
        <dbReference type="ARBA" id="ARBA00022801"/>
    </source>
</evidence>
<comment type="caution">
    <text evidence="6">The sequence shown here is derived from an EMBL/GenBank/DDBJ whole genome shotgun (WGS) entry which is preliminary data.</text>
</comment>
<proteinExistence type="predicted"/>
<feature type="compositionally biased region" description="Polar residues" evidence="3">
    <location>
        <begin position="489"/>
        <end position="500"/>
    </location>
</feature>
<accession>A0ABQ7XSB9</accession>
<feature type="compositionally biased region" description="Basic and acidic residues" evidence="3">
    <location>
        <begin position="666"/>
        <end position="675"/>
    </location>
</feature>
<evidence type="ECO:0000259" key="5">
    <source>
        <dbReference type="Pfam" id="PF09331"/>
    </source>
</evidence>
<reference evidence="6 7" key="1">
    <citation type="submission" date="2021-05" db="EMBL/GenBank/DDBJ databases">
        <title>Genome Assembly of Synthetic Allotetraploid Brassica napus Reveals Homoeologous Exchanges between Subgenomes.</title>
        <authorList>
            <person name="Davis J.T."/>
        </authorList>
    </citation>
    <scope>NUCLEOTIDE SEQUENCE [LARGE SCALE GENOMIC DNA]</scope>
    <source>
        <strain evidence="7">cv. Da-Ae</strain>
        <tissue evidence="6">Seedling</tissue>
    </source>
</reference>
<name>A0ABQ7XSB9_BRANA</name>
<sequence length="955" mass="106449">MTILPLHTLARYLQELSIITHPRSGFSFTPLVAVSVPDISFPFPCLMKNHQRLSPAHALMANTETIELPPRFFPLGEEPVGLRVTPYHKPGGLINILDTLDPEEVDVIRRSPFGKFLELADQTPYSARLGRYMLSRQLKVRKKYEAWFLFAENPIRFSLREFAIVTGLLCGKYPSPPSKATKKLISEQPYYNVLFGMLKEVNVSSVIRMLKRKTVTSQETRIKYALLAMLAYVILPTTHIAKISVEQAEKIKDLDEFFSYPWGRLSFEMLISSIKEKDELNLTQSTIALPGYVQSLQMVMTRAVPALTEIVSQDSASEVAGDVDAYFSQTPPRNGIRPAHSRTLDTAKNVRVTHIIPQDTNLEVDEAELCFSDEEDDTRVDSMARLIKDGSRFSNQLFKGGATKADLELMREKAYEAAGGRKKRKRKIPRQTPNNSDAVHAPPIDQGISKADIGRVEGKVDDLRESFNQFQEILDSVGTFQSQSILQTRVRTPTDNQTLDASKDRPTTTPTQTSREGIDTDIISSVIANVQKTYGDKGPSLPASTPHTDNVSDSGAGAILYLSTRKIPPYHAKPTMTKTHLTIHVLRQVSRRLLLTGYDQGPHMPDVGDLINSDIIDKDMDNNQQTLSGNAHGDSNLQEDLSSPSFSLGLTQEEEQREEDQIPEPTVREDTEVVDKPPSSPPDIQANVPAPTRKSNRLKTISKLIVGVYECDKGTLNRFSEAYPGALNNDASIDYHTKFSKLSDILKKTKSITIGGISVSAKDLIEIDQRTKSLSPKMFDVLMHHTRIMMMPQSNSSQSYLFLDTKFVSILSKNHPRFKKSSQKEDFVFTPNLVEILDRSESQTGEAACSRLQHILQSDSLMANELAPTAQMLPYLLMQACRKLDPESLNALTVERAKQIPQNRKHADSGVTAALLMQAHAAGGIEACRHLSADVLKQEAKRLAVMIFEVNAGPI</sequence>
<dbReference type="Pfam" id="PF09331">
    <property type="entry name" value="DUF1985"/>
    <property type="match status" value="1"/>
</dbReference>
<dbReference type="EMBL" id="JAGKQM010000019">
    <property type="protein sequence ID" value="KAH0858344.1"/>
    <property type="molecule type" value="Genomic_DNA"/>
</dbReference>
<gene>
    <name evidence="6" type="ORF">HID58_086605</name>
</gene>
<evidence type="ECO:0000313" key="6">
    <source>
        <dbReference type="EMBL" id="KAH0858344.1"/>
    </source>
</evidence>